<evidence type="ECO:0000256" key="2">
    <source>
        <dbReference type="SAM" id="SignalP"/>
    </source>
</evidence>
<dbReference type="Proteomes" id="UP000504632">
    <property type="component" value="Chromosome 3"/>
</dbReference>
<keyword evidence="4" id="KW-1185">Reference proteome</keyword>
<dbReference type="Gene3D" id="2.40.50.40">
    <property type="match status" value="1"/>
</dbReference>
<gene>
    <name evidence="5" type="primary">ccl19b</name>
</gene>
<name>A0A6J2UY81_CHACN</name>
<organism evidence="4 5">
    <name type="scientific">Chanos chanos</name>
    <name type="common">Milkfish</name>
    <name type="synonym">Mugil chanos</name>
    <dbReference type="NCBI Taxonomy" id="29144"/>
    <lineage>
        <taxon>Eukaryota</taxon>
        <taxon>Metazoa</taxon>
        <taxon>Chordata</taxon>
        <taxon>Craniata</taxon>
        <taxon>Vertebrata</taxon>
        <taxon>Euteleostomi</taxon>
        <taxon>Actinopterygii</taxon>
        <taxon>Neopterygii</taxon>
        <taxon>Teleostei</taxon>
        <taxon>Ostariophysi</taxon>
        <taxon>Gonorynchiformes</taxon>
        <taxon>Chanidae</taxon>
        <taxon>Chanos</taxon>
    </lineage>
</organism>
<dbReference type="OrthoDB" id="9909116at2759"/>
<dbReference type="Pfam" id="PF00048">
    <property type="entry name" value="IL8"/>
    <property type="match status" value="1"/>
</dbReference>
<dbReference type="GO" id="GO:0006955">
    <property type="term" value="P:immune response"/>
    <property type="evidence" value="ECO:0007669"/>
    <property type="project" value="InterPro"/>
</dbReference>
<reference evidence="5" key="1">
    <citation type="submission" date="2025-08" db="UniProtKB">
        <authorList>
            <consortium name="RefSeq"/>
        </authorList>
    </citation>
    <scope>IDENTIFICATION</scope>
</reference>
<proteinExistence type="predicted"/>
<dbReference type="InParanoid" id="A0A6J2UY81"/>
<feature type="chain" id="PRO_5027089735" evidence="2">
    <location>
        <begin position="33"/>
        <end position="113"/>
    </location>
</feature>
<dbReference type="GO" id="GO:0005615">
    <property type="term" value="C:extracellular space"/>
    <property type="evidence" value="ECO:0007669"/>
    <property type="project" value="UniProtKB-KW"/>
</dbReference>
<evidence type="ECO:0000259" key="3">
    <source>
        <dbReference type="SMART" id="SM00199"/>
    </source>
</evidence>
<dbReference type="PANTHER" id="PTHR12015:SF108">
    <property type="entry name" value="C-C MOTIF CHEMOKINE 20"/>
    <property type="match status" value="1"/>
</dbReference>
<keyword evidence="1" id="KW-0202">Cytokine</keyword>
<dbReference type="InterPro" id="IPR039809">
    <property type="entry name" value="Chemokine_b/g/d"/>
</dbReference>
<dbReference type="SMART" id="SM00199">
    <property type="entry name" value="SCY"/>
    <property type="match status" value="1"/>
</dbReference>
<evidence type="ECO:0000313" key="4">
    <source>
        <dbReference type="Proteomes" id="UP000504632"/>
    </source>
</evidence>
<evidence type="ECO:0000256" key="1">
    <source>
        <dbReference type="ARBA" id="ARBA00022514"/>
    </source>
</evidence>
<feature type="domain" description="Chemokine interleukin-8-like" evidence="3">
    <location>
        <begin position="37"/>
        <end position="99"/>
    </location>
</feature>
<keyword evidence="2" id="KW-0732">Signal</keyword>
<dbReference type="GO" id="GO:0008009">
    <property type="term" value="F:chemokine activity"/>
    <property type="evidence" value="ECO:0007669"/>
    <property type="project" value="InterPro"/>
</dbReference>
<sequence>MMMMMMMKNFGMTLQALTLLLVIALLWNHAAASNAEAQDCCLSTSDYEIPRRIVVEYQKQTVESGCKIPATVFVTKKGRRLCAPVPEKSEWVAKLIKKLKKNVRRRRQNGKRQ</sequence>
<evidence type="ECO:0000313" key="5">
    <source>
        <dbReference type="RefSeq" id="XP_030625570.1"/>
    </source>
</evidence>
<dbReference type="SUPFAM" id="SSF54117">
    <property type="entry name" value="Interleukin 8-like chemokines"/>
    <property type="match status" value="1"/>
</dbReference>
<feature type="signal peptide" evidence="2">
    <location>
        <begin position="1"/>
        <end position="32"/>
    </location>
</feature>
<dbReference type="PANTHER" id="PTHR12015">
    <property type="entry name" value="SMALL INDUCIBLE CYTOKINE A"/>
    <property type="match status" value="1"/>
</dbReference>
<dbReference type="AlphaFoldDB" id="A0A6J2UY81"/>
<dbReference type="RefSeq" id="XP_030625570.1">
    <property type="nucleotide sequence ID" value="XM_030769710.1"/>
</dbReference>
<dbReference type="GeneID" id="115808359"/>
<accession>A0A6J2UY81</accession>
<dbReference type="InterPro" id="IPR036048">
    <property type="entry name" value="Interleukin_8-like_sf"/>
</dbReference>
<dbReference type="InterPro" id="IPR001811">
    <property type="entry name" value="Chemokine_IL8-like_dom"/>
</dbReference>
<protein>
    <submittedName>
        <fullName evidence="5">C-C motif chemokine 19b</fullName>
    </submittedName>
</protein>
<dbReference type="CTD" id="795469"/>